<feature type="chain" id="PRO_5026919683" evidence="1">
    <location>
        <begin position="24"/>
        <end position="201"/>
    </location>
</feature>
<proteinExistence type="predicted"/>
<dbReference type="Gene3D" id="2.60.40.10">
    <property type="entry name" value="Immunoglobulins"/>
    <property type="match status" value="1"/>
</dbReference>
<keyword evidence="3" id="KW-1185">Reference proteome</keyword>
<dbReference type="EMBL" id="CP000383">
    <property type="protein sequence ID" value="ABG61011.1"/>
    <property type="molecule type" value="Genomic_DNA"/>
</dbReference>
<dbReference type="OrthoDB" id="981116at2"/>
<evidence type="ECO:0000256" key="1">
    <source>
        <dbReference type="SAM" id="SignalP"/>
    </source>
</evidence>
<sequence>MKKINILLLIVAAIVTFSSCTKEEEVKPAPTRLQITVRDELGNAVSGSIVKLYATETDWENESNQVGSTQVSDASGIVTFSDLSAIKYYWFAEKDCKNNANGAVTTTTALTVNVTNTSNTVLSSTGTLSFNNTSTNPYRVFVNNVEVFTMNGQTTEQIDYVPAGSYSIRVLQVSGYAVYPTDQTYTGTVSCGTALSVVFPQ</sequence>
<dbReference type="InterPro" id="IPR013783">
    <property type="entry name" value="Ig-like_fold"/>
</dbReference>
<keyword evidence="1" id="KW-0732">Signal</keyword>
<reference evidence="2 3" key="1">
    <citation type="journal article" date="2007" name="Appl. Environ. Microbiol.">
        <title>Genome sequence of the cellulolytic gliding bacterium Cytophaga hutchinsonii.</title>
        <authorList>
            <person name="Xie G."/>
            <person name="Bruce D.C."/>
            <person name="Challacombe J.F."/>
            <person name="Chertkov O."/>
            <person name="Detter J.C."/>
            <person name="Gilna P."/>
            <person name="Han C.S."/>
            <person name="Lucas S."/>
            <person name="Misra M."/>
            <person name="Myers G.L."/>
            <person name="Richardson P."/>
            <person name="Tapia R."/>
            <person name="Thayer N."/>
            <person name="Thompson L.S."/>
            <person name="Brettin T.S."/>
            <person name="Henrissat B."/>
            <person name="Wilson D.B."/>
            <person name="McBride M.J."/>
        </authorList>
    </citation>
    <scope>NUCLEOTIDE SEQUENCE [LARGE SCALE GENOMIC DNA]</scope>
    <source>
        <strain evidence="3">ATCC 33406 / DSM 1761 / CIP 103989 / NBRC 15051 / NCIMB 9469 / D465</strain>
    </source>
</reference>
<accession>A0A6N4SXT0</accession>
<protein>
    <submittedName>
        <fullName evidence="2">Uncharacterized protein</fullName>
    </submittedName>
</protein>
<dbReference type="Proteomes" id="UP000001822">
    <property type="component" value="Chromosome"/>
</dbReference>
<gene>
    <name evidence="2" type="ordered locus">CHU_3779</name>
</gene>
<evidence type="ECO:0000313" key="2">
    <source>
        <dbReference type="EMBL" id="ABG61011.1"/>
    </source>
</evidence>
<dbReference type="PROSITE" id="PS51257">
    <property type="entry name" value="PROKAR_LIPOPROTEIN"/>
    <property type="match status" value="1"/>
</dbReference>
<evidence type="ECO:0000313" key="3">
    <source>
        <dbReference type="Proteomes" id="UP000001822"/>
    </source>
</evidence>
<name>A0A6N4SXT0_CYTH3</name>
<organism evidence="2 3">
    <name type="scientific">Cytophaga hutchinsonii (strain ATCC 33406 / DSM 1761 / CIP 103989 / NBRC 15051 / NCIMB 9469 / D465)</name>
    <dbReference type="NCBI Taxonomy" id="269798"/>
    <lineage>
        <taxon>Bacteria</taxon>
        <taxon>Pseudomonadati</taxon>
        <taxon>Bacteroidota</taxon>
        <taxon>Cytophagia</taxon>
        <taxon>Cytophagales</taxon>
        <taxon>Cytophagaceae</taxon>
        <taxon>Cytophaga</taxon>
    </lineage>
</organism>
<feature type="signal peptide" evidence="1">
    <location>
        <begin position="1"/>
        <end position="23"/>
    </location>
</feature>
<dbReference type="RefSeq" id="WP_011587116.1">
    <property type="nucleotide sequence ID" value="NC_008255.1"/>
</dbReference>
<dbReference type="AlphaFoldDB" id="A0A6N4SXT0"/>
<dbReference type="KEGG" id="chu:CHU_3779"/>